<dbReference type="InterPro" id="IPR036117">
    <property type="entry name" value="DhaL_dom_sf"/>
</dbReference>
<feature type="active site" description="Tele-hemiaminal-histidine intermediate" evidence="6">
    <location>
        <position position="227"/>
    </location>
</feature>
<reference evidence="10 11" key="1">
    <citation type="journal article" date="2015" name="Genome Biol. Evol.">
        <title>Comparative Genomics of a Bacterivorous Green Alga Reveals Evolutionary Causalities and Consequences of Phago-Mixotrophic Mode of Nutrition.</title>
        <authorList>
            <person name="Burns J.A."/>
            <person name="Paasch A."/>
            <person name="Narechania A."/>
            <person name="Kim E."/>
        </authorList>
    </citation>
    <scope>NUCLEOTIDE SEQUENCE [LARGE SCALE GENOMIC DNA]</scope>
    <source>
        <strain evidence="10 11">PLY_AMNH</strain>
    </source>
</reference>
<feature type="domain" description="DhaK" evidence="9">
    <location>
        <begin position="13"/>
        <end position="338"/>
    </location>
</feature>
<dbReference type="SUPFAM" id="SSF82549">
    <property type="entry name" value="DAK1/DegV-like"/>
    <property type="match status" value="1"/>
</dbReference>
<dbReference type="SUPFAM" id="SSF101473">
    <property type="entry name" value="DhaL-like"/>
    <property type="match status" value="1"/>
</dbReference>
<evidence type="ECO:0000256" key="5">
    <source>
        <dbReference type="ARBA" id="ARBA00022840"/>
    </source>
</evidence>
<evidence type="ECO:0000256" key="7">
    <source>
        <dbReference type="PIRSR" id="PIRSR612734-2"/>
    </source>
</evidence>
<dbReference type="GO" id="GO:0005829">
    <property type="term" value="C:cytosol"/>
    <property type="evidence" value="ECO:0007669"/>
    <property type="project" value="TreeGrafter"/>
</dbReference>
<dbReference type="Proteomes" id="UP001190700">
    <property type="component" value="Unassembled WGS sequence"/>
</dbReference>
<keyword evidence="2" id="KW-0808">Transferase</keyword>
<evidence type="ECO:0000256" key="3">
    <source>
        <dbReference type="ARBA" id="ARBA00022741"/>
    </source>
</evidence>
<dbReference type="FunFam" id="3.30.1180.20:FF:000001">
    <property type="entry name" value="Dihydroxyacetone kinase 1"/>
    <property type="match status" value="1"/>
</dbReference>
<dbReference type="Pfam" id="PF02733">
    <property type="entry name" value="Dak1"/>
    <property type="match status" value="1"/>
</dbReference>
<keyword evidence="11" id="KW-1185">Reference proteome</keyword>
<comment type="similarity">
    <text evidence="1">Belongs to the dihydroxyacetone kinase (DAK) family.</text>
</comment>
<evidence type="ECO:0000256" key="6">
    <source>
        <dbReference type="PIRSR" id="PIRSR612734-1"/>
    </source>
</evidence>
<dbReference type="AlphaFoldDB" id="A0AAE0BDP7"/>
<feature type="binding site" evidence="7">
    <location>
        <begin position="61"/>
        <end position="64"/>
    </location>
    <ligand>
        <name>substrate</name>
    </ligand>
</feature>
<dbReference type="GO" id="GO:0004371">
    <property type="term" value="F:glycerone kinase activity"/>
    <property type="evidence" value="ECO:0007669"/>
    <property type="project" value="InterPro"/>
</dbReference>
<sequence length="586" mass="59717">MYDAQSAKKLINKPEDVVCEMLEGICDMNPNVTRLEGFPDIKVILRRELDSSKVALISGGGSGHEPAHAGYVGKGMLSAAVCGDVFASPSVDAVLAGIRAVTGPAGCLLIVKNYTGDRINFGLAAERAKMEGFKVEIVFVADDCALVQDSIPGRRGLAGTVFVHKVAGAAAEAGLPLLGNNSVLAEARMAAEAVGTMGVALSVCALPGVKPSDRLSSGNMELGLGIHGEPGAETAPIASADEVAARILEKITSYYVPLKEGEEVGLMVNSLGGTPSMELSIVGRAAKKWLTSKGVQVVRCYCGSFMTAIDMIGLSLTVIRLSPPLTARLDTPCEAPGWPLTAAPSLSSAAAPIPVPAGKLEGTIVGNPGEPATPSAETLRAAIADAANAIMQAEEKLTGMDQIVGDGDCGLTFARGARAILEDLPKYPLNHPAATAIQLGLTVRRSMGGSSGGLYDLFFHAAAGALKETSPTCSASDWGTALQAGAAAMMRYGGAAPGMRTMLDALVPAAESLLSALVDGALPHEAAQAAADAAKEGVIKTSTMAASAGRSSYVPAAQLNNTPDPGAAAAAIWLESVAMTLRSANS</sequence>
<dbReference type="Gene3D" id="3.30.1180.20">
    <property type="entry name" value="Dihydroxyacetone kinase, domain 2"/>
    <property type="match status" value="1"/>
</dbReference>
<dbReference type="Gene3D" id="3.40.50.10440">
    <property type="entry name" value="Dihydroxyacetone kinase, domain 1"/>
    <property type="match status" value="1"/>
</dbReference>
<feature type="binding site" evidence="7">
    <location>
        <position position="117"/>
    </location>
    <ligand>
        <name>substrate</name>
    </ligand>
</feature>
<dbReference type="InterPro" id="IPR004006">
    <property type="entry name" value="DhaK_dom"/>
</dbReference>
<evidence type="ECO:0000313" key="10">
    <source>
        <dbReference type="EMBL" id="KAK3233809.1"/>
    </source>
</evidence>
<evidence type="ECO:0000256" key="4">
    <source>
        <dbReference type="ARBA" id="ARBA00022777"/>
    </source>
</evidence>
<dbReference type="SMART" id="SM01120">
    <property type="entry name" value="Dak2"/>
    <property type="match status" value="1"/>
</dbReference>
<proteinExistence type="inferred from homology"/>
<dbReference type="InterPro" id="IPR050861">
    <property type="entry name" value="Dihydroxyacetone_Kinase"/>
</dbReference>
<organism evidence="10 11">
    <name type="scientific">Cymbomonas tetramitiformis</name>
    <dbReference type="NCBI Taxonomy" id="36881"/>
    <lineage>
        <taxon>Eukaryota</taxon>
        <taxon>Viridiplantae</taxon>
        <taxon>Chlorophyta</taxon>
        <taxon>Pyramimonadophyceae</taxon>
        <taxon>Pyramimonadales</taxon>
        <taxon>Pyramimonadaceae</taxon>
        <taxon>Cymbomonas</taxon>
    </lineage>
</organism>
<dbReference type="PROSITE" id="PS51481">
    <property type="entry name" value="DHAK"/>
    <property type="match status" value="1"/>
</dbReference>
<gene>
    <name evidence="10" type="ORF">CYMTET_55920</name>
</gene>
<evidence type="ECO:0000259" key="9">
    <source>
        <dbReference type="PROSITE" id="PS51481"/>
    </source>
</evidence>
<dbReference type="FunFam" id="3.40.50.10440:FF:000001">
    <property type="entry name" value="Dihydroxyacetone kinase, DhaK subunit"/>
    <property type="match status" value="1"/>
</dbReference>
<keyword evidence="3" id="KW-0547">Nucleotide-binding</keyword>
<feature type="domain" description="DhaL" evidence="8">
    <location>
        <begin position="377"/>
        <end position="579"/>
    </location>
</feature>
<dbReference type="FunFam" id="1.25.40.340:FF:000002">
    <property type="entry name" value="Dihydroxyacetone kinase, L subunit"/>
    <property type="match status" value="1"/>
</dbReference>
<dbReference type="PANTHER" id="PTHR28629">
    <property type="entry name" value="TRIOKINASE/FMN CYCLASE"/>
    <property type="match status" value="1"/>
</dbReference>
<dbReference type="NCBIfam" id="NF011049">
    <property type="entry name" value="PRK14479.1"/>
    <property type="match status" value="1"/>
</dbReference>
<comment type="caution">
    <text evidence="10">The sequence shown here is derived from an EMBL/GenBank/DDBJ whole genome shotgun (WGS) entry which is preliminary data.</text>
</comment>
<accession>A0AAE0BDP7</accession>
<dbReference type="PANTHER" id="PTHR28629:SF4">
    <property type="entry name" value="TRIOKINASE_FMN CYCLASE"/>
    <property type="match status" value="1"/>
</dbReference>
<dbReference type="Pfam" id="PF02734">
    <property type="entry name" value="Dak2"/>
    <property type="match status" value="1"/>
</dbReference>
<dbReference type="PROSITE" id="PS51480">
    <property type="entry name" value="DHAL"/>
    <property type="match status" value="1"/>
</dbReference>
<evidence type="ECO:0000313" key="11">
    <source>
        <dbReference type="Proteomes" id="UP001190700"/>
    </source>
</evidence>
<evidence type="ECO:0000256" key="2">
    <source>
        <dbReference type="ARBA" id="ARBA00022679"/>
    </source>
</evidence>
<name>A0AAE0BDP7_9CHLO</name>
<dbReference type="NCBIfam" id="TIGR02361">
    <property type="entry name" value="dak_ATP"/>
    <property type="match status" value="1"/>
</dbReference>
<dbReference type="InterPro" id="IPR012734">
    <property type="entry name" value="DhaK_ATP"/>
</dbReference>
<protein>
    <submittedName>
        <fullName evidence="10">Uncharacterized protein</fullName>
    </submittedName>
</protein>
<keyword evidence="4" id="KW-0418">Kinase</keyword>
<evidence type="ECO:0000259" key="8">
    <source>
        <dbReference type="PROSITE" id="PS51480"/>
    </source>
</evidence>
<dbReference type="GO" id="GO:0005524">
    <property type="term" value="F:ATP binding"/>
    <property type="evidence" value="ECO:0007669"/>
    <property type="project" value="UniProtKB-KW"/>
</dbReference>
<feature type="binding site" evidence="7">
    <location>
        <position position="112"/>
    </location>
    <ligand>
        <name>substrate</name>
    </ligand>
</feature>
<keyword evidence="5" id="KW-0067">ATP-binding</keyword>
<dbReference type="InterPro" id="IPR004007">
    <property type="entry name" value="DhaL_dom"/>
</dbReference>
<dbReference type="GO" id="GO:0019563">
    <property type="term" value="P:glycerol catabolic process"/>
    <property type="evidence" value="ECO:0007669"/>
    <property type="project" value="TreeGrafter"/>
</dbReference>
<dbReference type="Gene3D" id="1.25.40.340">
    <property type="match status" value="1"/>
</dbReference>
<dbReference type="EMBL" id="LGRX02035626">
    <property type="protein sequence ID" value="KAK3233809.1"/>
    <property type="molecule type" value="Genomic_DNA"/>
</dbReference>
<evidence type="ECO:0000256" key="1">
    <source>
        <dbReference type="ARBA" id="ARBA00008757"/>
    </source>
</evidence>